<feature type="compositionally biased region" description="Polar residues" evidence="1">
    <location>
        <begin position="168"/>
        <end position="183"/>
    </location>
</feature>
<sequence length="183" mass="20356">MNPSCNSGIVNKIFYPTKFLYLNFQGHTPIFCAGVLDSLAVELKVTKDFSKLYAGIAILGYIASVLESVNTRAFSHLLTFLGHRYPKIRKASAEQVYLVLLQNGELVTEDKMEKVLEIISETCWEGDIEEAKQRRLELHDMAGLETGLFPKIGNGTSNRDGEKRPTASDENASYSSLVGSTRF</sequence>
<dbReference type="GO" id="GO:0007021">
    <property type="term" value="P:tubulin complex assembly"/>
    <property type="evidence" value="ECO:0007669"/>
    <property type="project" value="InterPro"/>
</dbReference>
<dbReference type="PANTHER" id="PTHR12658">
    <property type="entry name" value="BETA-TUBULIN COFACTOR D"/>
    <property type="match status" value="1"/>
</dbReference>
<proteinExistence type="predicted"/>
<evidence type="ECO:0000313" key="3">
    <source>
        <dbReference type="Proteomes" id="UP000288805"/>
    </source>
</evidence>
<name>A0A438GMJ3_VITVI</name>
<gene>
    <name evidence="2" type="primary">TFCD_3</name>
    <name evidence="2" type="ORF">CK203_052981</name>
</gene>
<dbReference type="GO" id="GO:0007023">
    <property type="term" value="P:post-chaperonin tubulin folding pathway"/>
    <property type="evidence" value="ECO:0007669"/>
    <property type="project" value="InterPro"/>
</dbReference>
<dbReference type="EMBL" id="QGNW01000392">
    <property type="protein sequence ID" value="RVW73402.1"/>
    <property type="molecule type" value="Genomic_DNA"/>
</dbReference>
<dbReference type="Proteomes" id="UP000288805">
    <property type="component" value="Unassembled WGS sequence"/>
</dbReference>
<reference evidence="2 3" key="1">
    <citation type="journal article" date="2018" name="PLoS Genet.">
        <title>Population sequencing reveals clonal diversity and ancestral inbreeding in the grapevine cultivar Chardonnay.</title>
        <authorList>
            <person name="Roach M.J."/>
            <person name="Johnson D.L."/>
            <person name="Bohlmann J."/>
            <person name="van Vuuren H.J."/>
            <person name="Jones S.J."/>
            <person name="Pretorius I.S."/>
            <person name="Schmidt S.A."/>
            <person name="Borneman A.R."/>
        </authorList>
    </citation>
    <scope>NUCLEOTIDE SEQUENCE [LARGE SCALE GENOMIC DNA]</scope>
    <source>
        <strain evidence="3">cv. Chardonnay</strain>
        <tissue evidence="2">Leaf</tissue>
    </source>
</reference>
<protein>
    <submittedName>
        <fullName evidence="2">Tubulin-folding cofactor D</fullName>
    </submittedName>
</protein>
<evidence type="ECO:0000313" key="2">
    <source>
        <dbReference type="EMBL" id="RVW73402.1"/>
    </source>
</evidence>
<evidence type="ECO:0000256" key="1">
    <source>
        <dbReference type="SAM" id="MobiDB-lite"/>
    </source>
</evidence>
<dbReference type="InterPro" id="IPR033162">
    <property type="entry name" value="TBCD"/>
</dbReference>
<comment type="caution">
    <text evidence="2">The sequence shown here is derived from an EMBL/GenBank/DDBJ whole genome shotgun (WGS) entry which is preliminary data.</text>
</comment>
<dbReference type="GO" id="GO:0005096">
    <property type="term" value="F:GTPase activator activity"/>
    <property type="evidence" value="ECO:0007669"/>
    <property type="project" value="InterPro"/>
</dbReference>
<dbReference type="PANTHER" id="PTHR12658:SF0">
    <property type="entry name" value="TUBULIN-SPECIFIC CHAPERONE D"/>
    <property type="match status" value="1"/>
</dbReference>
<dbReference type="GO" id="GO:0048487">
    <property type="term" value="F:beta-tubulin binding"/>
    <property type="evidence" value="ECO:0007669"/>
    <property type="project" value="InterPro"/>
</dbReference>
<dbReference type="AlphaFoldDB" id="A0A438GMJ3"/>
<accession>A0A438GMJ3</accession>
<feature type="region of interest" description="Disordered" evidence="1">
    <location>
        <begin position="149"/>
        <end position="183"/>
    </location>
</feature>
<organism evidence="2 3">
    <name type="scientific">Vitis vinifera</name>
    <name type="common">Grape</name>
    <dbReference type="NCBI Taxonomy" id="29760"/>
    <lineage>
        <taxon>Eukaryota</taxon>
        <taxon>Viridiplantae</taxon>
        <taxon>Streptophyta</taxon>
        <taxon>Embryophyta</taxon>
        <taxon>Tracheophyta</taxon>
        <taxon>Spermatophyta</taxon>
        <taxon>Magnoliopsida</taxon>
        <taxon>eudicotyledons</taxon>
        <taxon>Gunneridae</taxon>
        <taxon>Pentapetalae</taxon>
        <taxon>rosids</taxon>
        <taxon>Vitales</taxon>
        <taxon>Vitaceae</taxon>
        <taxon>Viteae</taxon>
        <taxon>Vitis</taxon>
    </lineage>
</organism>